<dbReference type="InterPro" id="IPR052482">
    <property type="entry name" value="mtLSU_mL37"/>
</dbReference>
<keyword evidence="3" id="KW-0689">Ribosomal protein</keyword>
<evidence type="ECO:0000313" key="10">
    <source>
        <dbReference type="Proteomes" id="UP000801492"/>
    </source>
</evidence>
<keyword evidence="5" id="KW-0687">Ribonucleoprotein</keyword>
<dbReference type="GO" id="GO:1990904">
    <property type="term" value="C:ribonucleoprotein complex"/>
    <property type="evidence" value="ECO:0007669"/>
    <property type="project" value="UniProtKB-KW"/>
</dbReference>
<evidence type="ECO:0000256" key="8">
    <source>
        <dbReference type="ARBA" id="ARBA00041617"/>
    </source>
</evidence>
<dbReference type="GO" id="GO:0005840">
    <property type="term" value="C:ribosome"/>
    <property type="evidence" value="ECO:0007669"/>
    <property type="project" value="UniProtKB-KW"/>
</dbReference>
<dbReference type="GO" id="GO:0003735">
    <property type="term" value="F:structural constituent of ribosome"/>
    <property type="evidence" value="ECO:0007669"/>
    <property type="project" value="InterPro"/>
</dbReference>
<evidence type="ECO:0000256" key="4">
    <source>
        <dbReference type="ARBA" id="ARBA00023128"/>
    </source>
</evidence>
<sequence length="406" mass="47157">MKFTAVLFRQHIGWHFKKHWHLQGKRRIIDTNAVKTLKQRGIPVYEPKDILGKKELPLITEVPDYIPQLPKLDESHPDWHNRVCYTYKDDNVLLEGLNQAKVIIKTVELQEGLPDKLLIGNSSVEIDRKVKRIILNSHLFDAEQQMLPKRKDPERPAWNFPRDYGVTDRRVNKLLVTKLLQLIEMISDSKTVRQRNVLHNLQFWYPFEKAGDLIQLQLRGDSLLTTSTPLSPVTTEITDEVELPDIFPVTHTVTLNTENIYKLQNIYPINQLISRSHPHTVFIHYNPTEVKNIYEEEVTDTQILGRSLMKTFAVAATYAKQTFGDSVDILPRPVTVQCVHTDGRLFHFGILQLNTLNLDNDSTKNVWYQTSRIPLFTSCQYKLGKPTLEGYNNEVIRYLCAFYNNS</sequence>
<evidence type="ECO:0000256" key="1">
    <source>
        <dbReference type="ARBA" id="ARBA00004173"/>
    </source>
</evidence>
<dbReference type="PANTHER" id="PTHR15889:SF2">
    <property type="entry name" value="LARGE RIBOSOMAL SUBUNIT PROTEIN ML37"/>
    <property type="match status" value="1"/>
</dbReference>
<dbReference type="Pfam" id="PF07147">
    <property type="entry name" value="PDCD9"/>
    <property type="match status" value="1"/>
</dbReference>
<name>A0A8K0DDV3_IGNLU</name>
<evidence type="ECO:0000256" key="5">
    <source>
        <dbReference type="ARBA" id="ARBA00023274"/>
    </source>
</evidence>
<organism evidence="9 10">
    <name type="scientific">Ignelater luminosus</name>
    <name type="common">Cucubano</name>
    <name type="synonym">Pyrophorus luminosus</name>
    <dbReference type="NCBI Taxonomy" id="2038154"/>
    <lineage>
        <taxon>Eukaryota</taxon>
        <taxon>Metazoa</taxon>
        <taxon>Ecdysozoa</taxon>
        <taxon>Arthropoda</taxon>
        <taxon>Hexapoda</taxon>
        <taxon>Insecta</taxon>
        <taxon>Pterygota</taxon>
        <taxon>Neoptera</taxon>
        <taxon>Endopterygota</taxon>
        <taxon>Coleoptera</taxon>
        <taxon>Polyphaga</taxon>
        <taxon>Elateriformia</taxon>
        <taxon>Elateroidea</taxon>
        <taxon>Elateridae</taxon>
        <taxon>Agrypninae</taxon>
        <taxon>Pyrophorini</taxon>
        <taxon>Ignelater</taxon>
    </lineage>
</organism>
<evidence type="ECO:0000256" key="6">
    <source>
        <dbReference type="ARBA" id="ARBA00037985"/>
    </source>
</evidence>
<evidence type="ECO:0000256" key="3">
    <source>
        <dbReference type="ARBA" id="ARBA00022980"/>
    </source>
</evidence>
<keyword evidence="2" id="KW-0809">Transit peptide</keyword>
<gene>
    <name evidence="9" type="ORF">ILUMI_04752</name>
</gene>
<evidence type="ECO:0000313" key="9">
    <source>
        <dbReference type="EMBL" id="KAF2901428.1"/>
    </source>
</evidence>
<dbReference type="GO" id="GO:0006412">
    <property type="term" value="P:translation"/>
    <property type="evidence" value="ECO:0007669"/>
    <property type="project" value="InterPro"/>
</dbReference>
<dbReference type="InterPro" id="IPR010793">
    <property type="entry name" value="Ribosomal_mL37/mL65"/>
</dbReference>
<reference evidence="9" key="1">
    <citation type="submission" date="2019-08" db="EMBL/GenBank/DDBJ databases">
        <title>The genome of the North American firefly Photinus pyralis.</title>
        <authorList>
            <consortium name="Photinus pyralis genome working group"/>
            <person name="Fallon T.R."/>
            <person name="Sander Lower S.E."/>
            <person name="Weng J.-K."/>
        </authorList>
    </citation>
    <scope>NUCLEOTIDE SEQUENCE</scope>
    <source>
        <strain evidence="9">TRF0915ILg1</strain>
        <tissue evidence="9">Whole body</tissue>
    </source>
</reference>
<dbReference type="AlphaFoldDB" id="A0A8K0DDV3"/>
<accession>A0A8K0DDV3</accession>
<comment type="similarity">
    <text evidence="6">Belongs to the mitochondrion-specific ribosomal protein mL37 family.</text>
</comment>
<evidence type="ECO:0000256" key="7">
    <source>
        <dbReference type="ARBA" id="ARBA00039442"/>
    </source>
</evidence>
<comment type="subcellular location">
    <subcellularLocation>
        <location evidence="1">Mitochondrion</location>
    </subcellularLocation>
</comment>
<keyword evidence="10" id="KW-1185">Reference proteome</keyword>
<dbReference type="Proteomes" id="UP000801492">
    <property type="component" value="Unassembled WGS sequence"/>
</dbReference>
<dbReference type="PANTHER" id="PTHR15889">
    <property type="entry name" value="MITOCHONDRIAL RIBOSOMAL PROTEIN L37"/>
    <property type="match status" value="1"/>
</dbReference>
<proteinExistence type="inferred from homology"/>
<dbReference type="GO" id="GO:0005739">
    <property type="term" value="C:mitochondrion"/>
    <property type="evidence" value="ECO:0007669"/>
    <property type="project" value="UniProtKB-SubCell"/>
</dbReference>
<keyword evidence="4" id="KW-0496">Mitochondrion</keyword>
<protein>
    <recommendedName>
        <fullName evidence="7">Large ribosomal subunit protein mL37</fullName>
    </recommendedName>
    <alternativeName>
        <fullName evidence="8">39S ribosomal protein L37, mitochondrial</fullName>
    </alternativeName>
</protein>
<dbReference type="EMBL" id="VTPC01001644">
    <property type="protein sequence ID" value="KAF2901428.1"/>
    <property type="molecule type" value="Genomic_DNA"/>
</dbReference>
<comment type="caution">
    <text evidence="9">The sequence shown here is derived from an EMBL/GenBank/DDBJ whole genome shotgun (WGS) entry which is preliminary data.</text>
</comment>
<dbReference type="OrthoDB" id="5835618at2759"/>
<evidence type="ECO:0000256" key="2">
    <source>
        <dbReference type="ARBA" id="ARBA00022946"/>
    </source>
</evidence>